<dbReference type="EMBL" id="CADIKI010000001">
    <property type="protein sequence ID" value="CAB3775824.1"/>
    <property type="molecule type" value="Genomic_DNA"/>
</dbReference>
<proteinExistence type="predicted"/>
<dbReference type="AlphaFoldDB" id="A0A6J5FAS5"/>
<accession>A0A6J5FAS5</accession>
<sequence>MGEGGGRRRHASSKQALSARTPAGGFCISIHPRTRSLYSVYSAVRRSPDSFEQLITQDRERFIAPIAWMPFGHRHVAQQPTRALRTCCVEQQHPVRQVERLVQIARDDERGGAVRAPKRFLCQALAAPDAQSSLGVDRRVLRATLMVASSARRYLPVRDGRVICQLARQSQLAFFSVN</sequence>
<organism evidence="1 2">
    <name type="scientific">Paraburkholderia fynbosensis</name>
    <dbReference type="NCBI Taxonomy" id="1200993"/>
    <lineage>
        <taxon>Bacteria</taxon>
        <taxon>Pseudomonadati</taxon>
        <taxon>Pseudomonadota</taxon>
        <taxon>Betaproteobacteria</taxon>
        <taxon>Burkholderiales</taxon>
        <taxon>Burkholderiaceae</taxon>
        <taxon>Paraburkholderia</taxon>
    </lineage>
</organism>
<name>A0A6J5FAS5_9BURK</name>
<keyword evidence="2" id="KW-1185">Reference proteome</keyword>
<dbReference type="Proteomes" id="UP000494252">
    <property type="component" value="Unassembled WGS sequence"/>
</dbReference>
<dbReference type="RefSeq" id="WP_175157544.1">
    <property type="nucleotide sequence ID" value="NZ_CADIKI010000001.1"/>
</dbReference>
<gene>
    <name evidence="1" type="ORF">LMG27177_00020</name>
</gene>
<evidence type="ECO:0000313" key="1">
    <source>
        <dbReference type="EMBL" id="CAB3775824.1"/>
    </source>
</evidence>
<reference evidence="1 2" key="1">
    <citation type="submission" date="2020-04" db="EMBL/GenBank/DDBJ databases">
        <authorList>
            <person name="De Canck E."/>
        </authorList>
    </citation>
    <scope>NUCLEOTIDE SEQUENCE [LARGE SCALE GENOMIC DNA]</scope>
    <source>
        <strain evidence="1 2">LMG 27177</strain>
    </source>
</reference>
<evidence type="ECO:0000313" key="2">
    <source>
        <dbReference type="Proteomes" id="UP000494252"/>
    </source>
</evidence>
<protein>
    <submittedName>
        <fullName evidence="1">Uncharacterized protein</fullName>
    </submittedName>
</protein>